<dbReference type="InParanoid" id="A0A162Y6T1"/>
<dbReference type="AlphaFoldDB" id="A0A162Y6T1"/>
<evidence type="ECO:0000313" key="2">
    <source>
        <dbReference type="Proteomes" id="UP000077315"/>
    </source>
</evidence>
<accession>A0A162Y6T1</accession>
<dbReference type="Proteomes" id="UP000077315">
    <property type="component" value="Unassembled WGS sequence"/>
</dbReference>
<dbReference type="VEuPathDB" id="FungiDB:PHYBLDRAFT_140698"/>
<dbReference type="EMBL" id="KV440973">
    <property type="protein sequence ID" value="OAD78635.1"/>
    <property type="molecule type" value="Genomic_DNA"/>
</dbReference>
<dbReference type="OrthoDB" id="2211878at2759"/>
<reference evidence="2" key="1">
    <citation type="submission" date="2015-06" db="EMBL/GenBank/DDBJ databases">
        <title>Expansion of signal transduction pathways in fungi by whole-genome duplication.</title>
        <authorList>
            <consortium name="DOE Joint Genome Institute"/>
            <person name="Corrochano L.M."/>
            <person name="Kuo A."/>
            <person name="Marcet-Houben M."/>
            <person name="Polaino S."/>
            <person name="Salamov A."/>
            <person name="Villalobos J.M."/>
            <person name="Alvarez M.I."/>
            <person name="Avalos J."/>
            <person name="Benito E.P."/>
            <person name="Benoit I."/>
            <person name="Burger G."/>
            <person name="Camino L.P."/>
            <person name="Canovas D."/>
            <person name="Cerda-Olmedo E."/>
            <person name="Cheng J.-F."/>
            <person name="Dominguez A."/>
            <person name="Elias M."/>
            <person name="Eslava A.P."/>
            <person name="Glaser F."/>
            <person name="Grimwood J."/>
            <person name="Gutierrez G."/>
            <person name="Heitman J."/>
            <person name="Henrissat B."/>
            <person name="Iturriaga E.A."/>
            <person name="Lang B.F."/>
            <person name="Lavin J.L."/>
            <person name="Lee S."/>
            <person name="Li W."/>
            <person name="Lindquist E."/>
            <person name="Lopez-Garcia S."/>
            <person name="Luque E.M."/>
            <person name="Marcos A.T."/>
            <person name="Martin J."/>
            <person name="McCluskey K."/>
            <person name="Medina H.R."/>
            <person name="Miralles-Duran A."/>
            <person name="Miyazaki A."/>
            <person name="Munoz-Torres E."/>
            <person name="Oguiza J.A."/>
            <person name="Ohm R."/>
            <person name="Olmedo M."/>
            <person name="Orejas M."/>
            <person name="Ortiz-Castellanos L."/>
            <person name="Pisabarro A.G."/>
            <person name="Rodriguez-Romero J."/>
            <person name="Ruiz-Herrera J."/>
            <person name="Ruiz-Vazquez R."/>
            <person name="Sanz C."/>
            <person name="Schackwitz W."/>
            <person name="Schmutz J."/>
            <person name="Shahriari M."/>
            <person name="Shelest E."/>
            <person name="Silva-Franco F."/>
            <person name="Soanes D."/>
            <person name="Syed K."/>
            <person name="Tagua V.G."/>
            <person name="Talbot N.J."/>
            <person name="Thon M."/>
            <person name="De vries R.P."/>
            <person name="Wiebenga A."/>
            <person name="Yadav J.S."/>
            <person name="Braun E.L."/>
            <person name="Baker S."/>
            <person name="Garre V."/>
            <person name="Horwitz B."/>
            <person name="Torres-Martinez S."/>
            <person name="Idnurm A."/>
            <person name="Herrera-Estrella A."/>
            <person name="Gabaldon T."/>
            <person name="Grigoriev I.V."/>
        </authorList>
    </citation>
    <scope>NUCLEOTIDE SEQUENCE [LARGE SCALE GENOMIC DNA]</scope>
    <source>
        <strain evidence="2">NRRL 1555(-)</strain>
    </source>
</reference>
<proteinExistence type="predicted"/>
<protein>
    <submittedName>
        <fullName evidence="1">Uncharacterized protein</fullName>
    </submittedName>
</protein>
<dbReference type="GeneID" id="28991353"/>
<keyword evidence="2" id="KW-1185">Reference proteome</keyword>
<gene>
    <name evidence="1" type="ORF">PHYBLDRAFT_140698</name>
</gene>
<dbReference type="RefSeq" id="XP_018296675.1">
    <property type="nucleotide sequence ID" value="XM_018430447.1"/>
</dbReference>
<evidence type="ECO:0000313" key="1">
    <source>
        <dbReference type="EMBL" id="OAD78635.1"/>
    </source>
</evidence>
<name>A0A162Y6T1_PHYB8</name>
<dbReference type="STRING" id="763407.A0A162Y6T1"/>
<sequence>MTVNKTRNELAEKRHQLYFRQMAIRSKSKLHDVKDVPQGSRAPIEKWDKDVPREENRTVASPGDFNYAGTDNGTVNMTTSILMLLKRLKFHLELFNYYAALSKDSNEDSISLNLSKEEELFLHLPSVTSTKARDDDVGCGYFRQRRYLERRKKYMNAGEKVQLIED</sequence>
<organism evidence="1 2">
    <name type="scientific">Phycomyces blakesleeanus (strain ATCC 8743b / DSM 1359 / FGSC 10004 / NBRC 33097 / NRRL 1555)</name>
    <dbReference type="NCBI Taxonomy" id="763407"/>
    <lineage>
        <taxon>Eukaryota</taxon>
        <taxon>Fungi</taxon>
        <taxon>Fungi incertae sedis</taxon>
        <taxon>Mucoromycota</taxon>
        <taxon>Mucoromycotina</taxon>
        <taxon>Mucoromycetes</taxon>
        <taxon>Mucorales</taxon>
        <taxon>Phycomycetaceae</taxon>
        <taxon>Phycomyces</taxon>
    </lineage>
</organism>